<feature type="chain" id="PRO_5006624202" evidence="2">
    <location>
        <begin position="31"/>
        <end position="426"/>
    </location>
</feature>
<sequence>MRDLSRWSKLFGLILAVIFVTGCGASQSHGADDTTSSPNGQSPQVDYLNKKLIEVFGPLPAIASTPFLGLAVLTGTALLVDEPVFAKSELRLLQQIRQNSLVRQAKQYVNWWVFGTFALLAGLTWLVNSGKIRGAFGKFVRIAEDIAVGLIYLMIGADALTPNGLTASSSELHASIVQAGLFSGFESSTAILILAALISLGTMMLTRLALDVLIWLSPIPFIDLLFETCKVVFSLAFLAIYFLLSPLVAAILGILLLVPCIILLPWAIRLLRFGYRIVICPILAQFSDAFAPKLIEPDFSDAAAAQEVLLACHASVLKARGFKKREAVALFNATGQRTVRPLRTKRRTRQLGEGNEHVLLGRALAWIELRVVNQDGQLLDQYALPLSMMKDFDRLLVLLGATDAGEFGAMKALRSMVKLPEHMSPF</sequence>
<keyword evidence="1" id="KW-0472">Membrane</keyword>
<dbReference type="Proteomes" id="UP000199032">
    <property type="component" value="Unassembled WGS sequence"/>
</dbReference>
<feature type="signal peptide" evidence="2">
    <location>
        <begin position="1"/>
        <end position="30"/>
    </location>
</feature>
<reference evidence="3 4" key="1">
    <citation type="submission" date="2015-10" db="EMBL/GenBank/DDBJ databases">
        <authorList>
            <person name="Gilbert D.G."/>
        </authorList>
    </citation>
    <scope>NUCLEOTIDE SEQUENCE [LARGE SCALE GENOMIC DNA]</scope>
    <source>
        <strain evidence="3">COMA1</strain>
    </source>
</reference>
<dbReference type="PROSITE" id="PS51257">
    <property type="entry name" value="PROKAR_LIPOPROTEIN"/>
    <property type="match status" value="1"/>
</dbReference>
<name>A0A0S4LNU7_9BACT</name>
<evidence type="ECO:0000313" key="3">
    <source>
        <dbReference type="EMBL" id="CUS38272.1"/>
    </source>
</evidence>
<protein>
    <submittedName>
        <fullName evidence="3">Uncharacterized protein</fullName>
    </submittedName>
</protein>
<keyword evidence="2" id="KW-0732">Signal</keyword>
<evidence type="ECO:0000256" key="1">
    <source>
        <dbReference type="SAM" id="Phobius"/>
    </source>
</evidence>
<proteinExistence type="predicted"/>
<evidence type="ECO:0000313" key="4">
    <source>
        <dbReference type="Proteomes" id="UP000199032"/>
    </source>
</evidence>
<dbReference type="AlphaFoldDB" id="A0A0S4LNU7"/>
<evidence type="ECO:0000256" key="2">
    <source>
        <dbReference type="SAM" id="SignalP"/>
    </source>
</evidence>
<feature type="transmembrane region" description="Helical" evidence="1">
    <location>
        <begin position="190"/>
        <end position="210"/>
    </location>
</feature>
<feature type="transmembrane region" description="Helical" evidence="1">
    <location>
        <begin position="222"/>
        <end position="244"/>
    </location>
</feature>
<accession>A0A0S4LNU7</accession>
<gene>
    <name evidence="3" type="ORF">COMA1_50017</name>
</gene>
<dbReference type="RefSeq" id="WP_090750714.1">
    <property type="nucleotide sequence ID" value="NZ_CZQA01000011.1"/>
</dbReference>
<keyword evidence="1" id="KW-0812">Transmembrane</keyword>
<dbReference type="OrthoDB" id="292498at2"/>
<keyword evidence="4" id="KW-1185">Reference proteome</keyword>
<feature type="transmembrane region" description="Helical" evidence="1">
    <location>
        <begin position="108"/>
        <end position="127"/>
    </location>
</feature>
<keyword evidence="1" id="KW-1133">Transmembrane helix</keyword>
<organism evidence="3 4">
    <name type="scientific">Candidatus Nitrospira nitrosa</name>
    <dbReference type="NCBI Taxonomy" id="1742972"/>
    <lineage>
        <taxon>Bacteria</taxon>
        <taxon>Pseudomonadati</taxon>
        <taxon>Nitrospirota</taxon>
        <taxon>Nitrospiria</taxon>
        <taxon>Nitrospirales</taxon>
        <taxon>Nitrospiraceae</taxon>
        <taxon>Nitrospira</taxon>
    </lineage>
</organism>
<feature type="transmembrane region" description="Helical" evidence="1">
    <location>
        <begin position="250"/>
        <end position="268"/>
    </location>
</feature>
<dbReference type="EMBL" id="CZQA01000011">
    <property type="protein sequence ID" value="CUS38272.1"/>
    <property type="molecule type" value="Genomic_DNA"/>
</dbReference>